<dbReference type="InterPro" id="IPR019432">
    <property type="entry name" value="Acyltransferase_MbtK/IucB-like"/>
</dbReference>
<organism evidence="6 7">
    <name type="scientific">Pseudarthrobacter enclensis</name>
    <dbReference type="NCBI Taxonomy" id="993070"/>
    <lineage>
        <taxon>Bacteria</taxon>
        <taxon>Bacillati</taxon>
        <taxon>Actinomycetota</taxon>
        <taxon>Actinomycetes</taxon>
        <taxon>Micrococcales</taxon>
        <taxon>Micrococcaceae</taxon>
        <taxon>Pseudarthrobacter</taxon>
    </lineage>
</organism>
<dbReference type="PANTHER" id="PTHR31438">
    <property type="entry name" value="LYSINE N-ACYLTRANSFERASE C17G9.06C-RELATED"/>
    <property type="match status" value="1"/>
</dbReference>
<sequence length="200" mass="21507">MRFDFRCLDARADAPLLHSWVTRPYASFWGMLAADLEDVVEEYARIQASGHHHALLGLDGGVPAFLMEEYLPAASPLAGLYAVQPGDMGMHLLVAPPPGDPQLGYTTAVMDAVLGRLFAKPGVERVVVEPDARNTKIHALNERLGFQPEGLVTLPDKEALLSFCSRADYLAARKALRVSGDAADITAAQTPTTTLQGVAL</sequence>
<dbReference type="Pfam" id="PF13523">
    <property type="entry name" value="Acetyltransf_8"/>
    <property type="match status" value="1"/>
</dbReference>
<reference evidence="6 7" key="1">
    <citation type="journal article" date="2014" name="Arch. Microbiol.">
        <title>Arthrobacter enclensis sp. nov., isolated from sediment sample.</title>
        <authorList>
            <person name="Dastager S.G."/>
            <person name="Liu Q."/>
            <person name="Tang S.K."/>
            <person name="Krishnamurthi S."/>
            <person name="Lee J.C."/>
            <person name="Li W.J."/>
        </authorList>
    </citation>
    <scope>NUCLEOTIDE SEQUENCE [LARGE SCALE GENOMIC DNA]</scope>
    <source>
        <strain evidence="6 7">NIO-1008</strain>
    </source>
</reference>
<dbReference type="OrthoDB" id="5177616at2"/>
<evidence type="ECO:0000259" key="5">
    <source>
        <dbReference type="SMART" id="SM01006"/>
    </source>
</evidence>
<comment type="pathway">
    <text evidence="2">Siderophore biosynthesis; mycobactin biosynthesis.</text>
</comment>
<feature type="domain" description="Acyltransferase MbtK/IucB-like conserved" evidence="5">
    <location>
        <begin position="6"/>
        <end position="53"/>
    </location>
</feature>
<evidence type="ECO:0000256" key="4">
    <source>
        <dbReference type="ARBA" id="ARBA00031122"/>
    </source>
</evidence>
<evidence type="ECO:0000313" key="7">
    <source>
        <dbReference type="Proteomes" id="UP000053199"/>
    </source>
</evidence>
<dbReference type="STRING" id="993070.AS031_10535"/>
<dbReference type="SUPFAM" id="SSF55729">
    <property type="entry name" value="Acyl-CoA N-acyltransferases (Nat)"/>
    <property type="match status" value="1"/>
</dbReference>
<dbReference type="Gene3D" id="3.40.630.30">
    <property type="match status" value="1"/>
</dbReference>
<dbReference type="InterPro" id="IPR016181">
    <property type="entry name" value="Acyl_CoA_acyltransferase"/>
</dbReference>
<gene>
    <name evidence="6" type="ORF">AS031_10535</name>
</gene>
<name>A0A0V8IM99_9MICC</name>
<dbReference type="GO" id="GO:0016410">
    <property type="term" value="F:N-acyltransferase activity"/>
    <property type="evidence" value="ECO:0007669"/>
    <property type="project" value="TreeGrafter"/>
</dbReference>
<dbReference type="SMART" id="SM01006">
    <property type="entry name" value="AlcB"/>
    <property type="match status" value="1"/>
</dbReference>
<dbReference type="PANTHER" id="PTHR31438:SF1">
    <property type="entry name" value="LYSINE N-ACYLTRANSFERASE C17G9.06C-RELATED"/>
    <property type="match status" value="1"/>
</dbReference>
<evidence type="ECO:0000256" key="3">
    <source>
        <dbReference type="ARBA" id="ARBA00020586"/>
    </source>
</evidence>
<dbReference type="Proteomes" id="UP000053199">
    <property type="component" value="Unassembled WGS sequence"/>
</dbReference>
<dbReference type="RefSeq" id="WP_058268117.1">
    <property type="nucleotide sequence ID" value="NZ_FMAZ01000004.1"/>
</dbReference>
<keyword evidence="6" id="KW-0808">Transferase</keyword>
<evidence type="ECO:0000313" key="6">
    <source>
        <dbReference type="EMBL" id="KSU75823.1"/>
    </source>
</evidence>
<accession>A0A0V8IM99</accession>
<evidence type="ECO:0000256" key="2">
    <source>
        <dbReference type="ARBA" id="ARBA00005102"/>
    </source>
</evidence>
<protein>
    <recommendedName>
        <fullName evidence="3">Lysine N-acyltransferase MbtK</fullName>
    </recommendedName>
    <alternativeName>
        <fullName evidence="4">Mycobactin synthase protein K</fullName>
    </alternativeName>
</protein>
<dbReference type="EMBL" id="LNQM01000004">
    <property type="protein sequence ID" value="KSU75823.1"/>
    <property type="molecule type" value="Genomic_DNA"/>
</dbReference>
<comment type="caution">
    <text evidence="6">The sequence shown here is derived from an EMBL/GenBank/DDBJ whole genome shotgun (WGS) entry which is preliminary data.</text>
</comment>
<dbReference type="GO" id="GO:0019290">
    <property type="term" value="P:siderophore biosynthetic process"/>
    <property type="evidence" value="ECO:0007669"/>
    <property type="project" value="InterPro"/>
</dbReference>
<dbReference type="UniPathway" id="UPA00011"/>
<comment type="function">
    <text evidence="1">Acyltransferase required for the direct transfer of medium- to long-chain fatty acyl moieties from a carrier protein (MbtL) on to the epsilon-amino group of lysine residue in the mycobactin core.</text>
</comment>
<proteinExistence type="predicted"/>
<evidence type="ECO:0000256" key="1">
    <source>
        <dbReference type="ARBA" id="ARBA00003818"/>
    </source>
</evidence>
<keyword evidence="7" id="KW-1185">Reference proteome</keyword>
<dbReference type="AlphaFoldDB" id="A0A0V8IM99"/>